<gene>
    <name evidence="5" type="ORF">GCM10009839_07020</name>
</gene>
<name>A0ABP5F479_9ACTN</name>
<keyword evidence="3" id="KW-0143">Chaperone</keyword>
<protein>
    <recommendedName>
        <fullName evidence="7">Hsp70 family protein</fullName>
    </recommendedName>
</protein>
<dbReference type="RefSeq" id="WP_344664005.1">
    <property type="nucleotide sequence ID" value="NZ_BAAAQN010000003.1"/>
</dbReference>
<dbReference type="Gene3D" id="3.30.420.40">
    <property type="match status" value="2"/>
</dbReference>
<evidence type="ECO:0000256" key="4">
    <source>
        <dbReference type="RuleBase" id="RU003322"/>
    </source>
</evidence>
<dbReference type="PRINTS" id="PR00301">
    <property type="entry name" value="HEATSHOCK70"/>
</dbReference>
<keyword evidence="6" id="KW-1185">Reference proteome</keyword>
<dbReference type="InterPro" id="IPR015943">
    <property type="entry name" value="WD40/YVTN_repeat-like_dom_sf"/>
</dbReference>
<evidence type="ECO:0000256" key="1">
    <source>
        <dbReference type="ARBA" id="ARBA00022741"/>
    </source>
</evidence>
<comment type="similarity">
    <text evidence="4">Belongs to the heat shock protein 70 family.</text>
</comment>
<dbReference type="InterPro" id="IPR011047">
    <property type="entry name" value="Quinoprotein_ADH-like_sf"/>
</dbReference>
<dbReference type="Gene3D" id="2.130.10.10">
    <property type="entry name" value="YVTN repeat-like/Quinoprotein amine dehydrogenase"/>
    <property type="match status" value="2"/>
</dbReference>
<organism evidence="5 6">
    <name type="scientific">Catenulispora yoronensis</name>
    <dbReference type="NCBI Taxonomy" id="450799"/>
    <lineage>
        <taxon>Bacteria</taxon>
        <taxon>Bacillati</taxon>
        <taxon>Actinomycetota</taxon>
        <taxon>Actinomycetes</taxon>
        <taxon>Catenulisporales</taxon>
        <taxon>Catenulisporaceae</taxon>
        <taxon>Catenulispora</taxon>
    </lineage>
</organism>
<dbReference type="SUPFAM" id="SSF51230">
    <property type="entry name" value="Single hybrid motif"/>
    <property type="match status" value="1"/>
</dbReference>
<proteinExistence type="inferred from homology"/>
<dbReference type="SUPFAM" id="SSF53067">
    <property type="entry name" value="Actin-like ATPase domain"/>
    <property type="match status" value="2"/>
</dbReference>
<dbReference type="InterPro" id="IPR043129">
    <property type="entry name" value="ATPase_NBD"/>
</dbReference>
<dbReference type="EMBL" id="BAAAQN010000003">
    <property type="protein sequence ID" value="GAA2014600.1"/>
    <property type="molecule type" value="Genomic_DNA"/>
</dbReference>
<evidence type="ECO:0000256" key="3">
    <source>
        <dbReference type="ARBA" id="ARBA00023186"/>
    </source>
</evidence>
<evidence type="ECO:0000256" key="2">
    <source>
        <dbReference type="ARBA" id="ARBA00022840"/>
    </source>
</evidence>
<dbReference type="Gene3D" id="3.90.640.10">
    <property type="entry name" value="Actin, Chain A, domain 4"/>
    <property type="match status" value="1"/>
</dbReference>
<evidence type="ECO:0000313" key="5">
    <source>
        <dbReference type="EMBL" id="GAA2014600.1"/>
    </source>
</evidence>
<sequence length="766" mass="81361">MTSKPRTRTPSEPSYPRRDTVLVVDFGTSLTTATLLSGGVAKPVGDPVAGARSWPSSAHLGADGLTVGDLAEGYRSSTPLAFVAEFKRYLGSAEPIPHWGLDLTAAQVTSALLAAIRAEAQGKVHEPVDRLLITCPGDFKIGVPADRRWADLDAACRAAGFLDVEYLPEPVAAAYAPVAEGALPDDALVLVYDLGGGTFDAALVRIGPRRHDVLAATSIPFCGGADIDALLMEELRDVTGIGPDSGNGRVDALLKTTARDVKQRLSLTREDTVSVLPTLDDVVITRARLEELVTEWGKIKQTVEAAVGLCADAGINTLTDLEAILAVGGSSRIPLVEQHLSHLGRPIRRPIDIGTAVADGAVEWARRGTDRVLDVEQTLPTHIPLRWPLPPGRVTVSTWLAGPGDRLRKGDPILRVAVPGGALWDLRADRPGTLEAQHYREAAVVTAQDWLATMRPLRPGEDSENGASIMPRLWRTIAGTAVVAAVSGDERYVARADGKTVRLYDLEEWAVVGSATVGAPVVQIVFDRRGGLLIVTDTGVHGWDPEQGAAPKLIVKRDHPRVAVRPDGEVVAVSSRTEAQVVFLRGDSMEKIGESKSALGYSNVCQASLFSADGKTLIPASRQDNLTRQEPDTDGLPAVLWHTYATTAAFDGTGRFALFGDDAGQITMRSVETGQRTSVLSSVGAGVAAIACSPDSPVAAVGLRDGYVELRRVDDGVITLQPLVRRRVGVCGFLQFIDHGSMLVTGTAGSLSLWSLTDLVPAPARR</sequence>
<dbReference type="InterPro" id="IPR013126">
    <property type="entry name" value="Hsp_70_fam"/>
</dbReference>
<keyword evidence="1 4" id="KW-0547">Nucleotide-binding</keyword>
<reference evidence="6" key="1">
    <citation type="journal article" date="2019" name="Int. J. Syst. Evol. Microbiol.">
        <title>The Global Catalogue of Microorganisms (GCM) 10K type strain sequencing project: providing services to taxonomists for standard genome sequencing and annotation.</title>
        <authorList>
            <consortium name="The Broad Institute Genomics Platform"/>
            <consortium name="The Broad Institute Genome Sequencing Center for Infectious Disease"/>
            <person name="Wu L."/>
            <person name="Ma J."/>
        </authorList>
    </citation>
    <scope>NUCLEOTIDE SEQUENCE [LARGE SCALE GENOMIC DNA]</scope>
    <source>
        <strain evidence="6">JCM 16014</strain>
    </source>
</reference>
<dbReference type="InterPro" id="IPR011053">
    <property type="entry name" value="Single_hybrid_motif"/>
</dbReference>
<evidence type="ECO:0008006" key="7">
    <source>
        <dbReference type="Google" id="ProtNLM"/>
    </source>
</evidence>
<accession>A0ABP5F479</accession>
<dbReference type="PANTHER" id="PTHR19375">
    <property type="entry name" value="HEAT SHOCK PROTEIN 70KDA"/>
    <property type="match status" value="1"/>
</dbReference>
<dbReference type="SUPFAM" id="SSF50998">
    <property type="entry name" value="Quinoprotein alcohol dehydrogenase-like"/>
    <property type="match status" value="1"/>
</dbReference>
<comment type="caution">
    <text evidence="5">The sequence shown here is derived from an EMBL/GenBank/DDBJ whole genome shotgun (WGS) entry which is preliminary data.</text>
</comment>
<dbReference type="Pfam" id="PF00012">
    <property type="entry name" value="HSP70"/>
    <property type="match status" value="1"/>
</dbReference>
<keyword evidence="2 4" id="KW-0067">ATP-binding</keyword>
<dbReference type="Proteomes" id="UP001500751">
    <property type="component" value="Unassembled WGS sequence"/>
</dbReference>
<evidence type="ECO:0000313" key="6">
    <source>
        <dbReference type="Proteomes" id="UP001500751"/>
    </source>
</evidence>